<dbReference type="Proteomes" id="UP000254263">
    <property type="component" value="Unassembled WGS sequence"/>
</dbReference>
<dbReference type="SUPFAM" id="SSF53244">
    <property type="entry name" value="MurD-like peptide ligases, peptide-binding domain"/>
    <property type="match status" value="1"/>
</dbReference>
<dbReference type="GO" id="GO:0071555">
    <property type="term" value="P:cell wall organization"/>
    <property type="evidence" value="ECO:0007669"/>
    <property type="project" value="UniProtKB-KW"/>
</dbReference>
<dbReference type="InterPro" id="IPR004101">
    <property type="entry name" value="Mur_ligase_C"/>
</dbReference>
<dbReference type="EMBL" id="UGTI01000001">
    <property type="protein sequence ID" value="SUB77552.1"/>
    <property type="molecule type" value="Genomic_DNA"/>
</dbReference>
<sequence>MKQEIYDTVVLGAGESGVGAAILCHAKNLSVFVSDYGTIAPKYAKELEANRIPYEQGKHTEEIILSARQIVKSPGIPLTAPIIRKAQEKGISVISEIELAGFYSDAYMIGITGSNGKTTTTMWLYHILTKAGLDVGLTGNVGFSLARQVAKDPHDYYVIELSSFQLDNMYRFRCNLAVLLNITPDHLDRYDHDFDLYARAKMRIMQNQTASDTFIYWGEDAYISSYVKEHPSAAKKEAFYLTAVANASACIQAGEQIVFHVGERTFSIPAAELALPGPHNQQNAMAAALAALTLDVPDEILREALKDFVNVPHRLEYIATVDGVKYINDSKATNINSTQYALQSMHTPIVLILGGTDKGNDYADIENLILPKARGLIFLGVDNAKLHSSFDGKVPLVADALSMKEAIEKARGMAQTGDTVLLSPACASFDLFKNYEDRGDQFRSAVLELKTKNEK</sequence>
<accession>A0A379DHC9</accession>
<dbReference type="PANTHER" id="PTHR43692:SF1">
    <property type="entry name" value="UDP-N-ACETYLMURAMOYLALANINE--D-GLUTAMATE LIGASE"/>
    <property type="match status" value="1"/>
</dbReference>
<keyword evidence="7 8" id="KW-0133">Cell shape</keyword>
<evidence type="ECO:0000256" key="6">
    <source>
        <dbReference type="ARBA" id="ARBA00022840"/>
    </source>
</evidence>
<dbReference type="PANTHER" id="PTHR43692">
    <property type="entry name" value="UDP-N-ACETYLMURAMOYLALANINE--D-GLUTAMATE LIGASE"/>
    <property type="match status" value="1"/>
</dbReference>
<keyword evidence="7 8" id="KW-0961">Cell wall biogenesis/degradation</keyword>
<feature type="binding site" evidence="7">
    <location>
        <begin position="113"/>
        <end position="119"/>
    </location>
    <ligand>
        <name>ATP</name>
        <dbReference type="ChEBI" id="CHEBI:30616"/>
    </ligand>
</feature>
<dbReference type="Gene3D" id="3.40.1190.10">
    <property type="entry name" value="Mur-like, catalytic domain"/>
    <property type="match status" value="1"/>
</dbReference>
<dbReference type="GO" id="GO:0051301">
    <property type="term" value="P:cell division"/>
    <property type="evidence" value="ECO:0007669"/>
    <property type="project" value="UniProtKB-KW"/>
</dbReference>
<dbReference type="Pfam" id="PF21799">
    <property type="entry name" value="MurD-like_N"/>
    <property type="match status" value="1"/>
</dbReference>
<dbReference type="UniPathway" id="UPA00219"/>
<dbReference type="GO" id="GO:0008764">
    <property type="term" value="F:UDP-N-acetylmuramoylalanine-D-glutamate ligase activity"/>
    <property type="evidence" value="ECO:0007669"/>
    <property type="project" value="UniProtKB-UniRule"/>
</dbReference>
<keyword evidence="7 8" id="KW-0573">Peptidoglycan synthesis</keyword>
<evidence type="ECO:0000256" key="4">
    <source>
        <dbReference type="ARBA" id="ARBA00022598"/>
    </source>
</evidence>
<dbReference type="Pfam" id="PF08245">
    <property type="entry name" value="Mur_ligase_M"/>
    <property type="match status" value="1"/>
</dbReference>
<dbReference type="GO" id="GO:0005737">
    <property type="term" value="C:cytoplasm"/>
    <property type="evidence" value="ECO:0007669"/>
    <property type="project" value="UniProtKB-SubCell"/>
</dbReference>
<dbReference type="Gene3D" id="3.40.50.720">
    <property type="entry name" value="NAD(P)-binding Rossmann-like Domain"/>
    <property type="match status" value="1"/>
</dbReference>
<dbReference type="GO" id="GO:0008360">
    <property type="term" value="P:regulation of cell shape"/>
    <property type="evidence" value="ECO:0007669"/>
    <property type="project" value="UniProtKB-KW"/>
</dbReference>
<evidence type="ECO:0000259" key="9">
    <source>
        <dbReference type="Pfam" id="PF02875"/>
    </source>
</evidence>
<comment type="pathway">
    <text evidence="2 7 8">Cell wall biogenesis; peptidoglycan biosynthesis.</text>
</comment>
<comment type="similarity">
    <text evidence="7">Belongs to the MurCDEF family.</text>
</comment>
<evidence type="ECO:0000256" key="1">
    <source>
        <dbReference type="ARBA" id="ARBA00004496"/>
    </source>
</evidence>
<evidence type="ECO:0000256" key="2">
    <source>
        <dbReference type="ARBA" id="ARBA00004752"/>
    </source>
</evidence>
<keyword evidence="3 7" id="KW-0963">Cytoplasm</keyword>
<evidence type="ECO:0000313" key="12">
    <source>
        <dbReference type="Proteomes" id="UP000254263"/>
    </source>
</evidence>
<dbReference type="AlphaFoldDB" id="A0A379DHC9"/>
<comment type="function">
    <text evidence="7 8">Cell wall formation. Catalyzes the addition of glutamate to the nucleotide precursor UDP-N-acetylmuramoyl-L-alanine (UMA).</text>
</comment>
<dbReference type="HAMAP" id="MF_00639">
    <property type="entry name" value="MurD"/>
    <property type="match status" value="1"/>
</dbReference>
<evidence type="ECO:0000256" key="3">
    <source>
        <dbReference type="ARBA" id="ARBA00022490"/>
    </source>
</evidence>
<comment type="subcellular location">
    <subcellularLocation>
        <location evidence="1 7 8">Cytoplasm</location>
    </subcellularLocation>
</comment>
<protein>
    <recommendedName>
        <fullName evidence="7 8">UDP-N-acetylmuramoylalanine--D-glutamate ligase</fullName>
        <ecNumber evidence="7 8">6.3.2.9</ecNumber>
    </recommendedName>
    <alternativeName>
        <fullName evidence="7">D-glutamic acid-adding enzyme</fullName>
    </alternativeName>
    <alternativeName>
        <fullName evidence="7">UDP-N-acetylmuramoyl-L-alanyl-D-glutamate synthetase</fullName>
    </alternativeName>
</protein>
<feature type="domain" description="Mur ligase central" evidence="10">
    <location>
        <begin position="111"/>
        <end position="291"/>
    </location>
</feature>
<keyword evidence="4 7" id="KW-0436">Ligase</keyword>
<dbReference type="InterPro" id="IPR013221">
    <property type="entry name" value="Mur_ligase_cen"/>
</dbReference>
<name>A0A379DHC9_9PORP</name>
<evidence type="ECO:0000259" key="10">
    <source>
        <dbReference type="Pfam" id="PF08245"/>
    </source>
</evidence>
<dbReference type="InterPro" id="IPR036565">
    <property type="entry name" value="Mur-like_cat_sf"/>
</dbReference>
<dbReference type="InterPro" id="IPR005762">
    <property type="entry name" value="MurD"/>
</dbReference>
<evidence type="ECO:0000256" key="7">
    <source>
        <dbReference type="HAMAP-Rule" id="MF_00639"/>
    </source>
</evidence>
<comment type="catalytic activity">
    <reaction evidence="7 8">
        <text>UDP-N-acetyl-alpha-D-muramoyl-L-alanine + D-glutamate + ATP = UDP-N-acetyl-alpha-D-muramoyl-L-alanyl-D-glutamate + ADP + phosphate + H(+)</text>
        <dbReference type="Rhea" id="RHEA:16429"/>
        <dbReference type="ChEBI" id="CHEBI:15378"/>
        <dbReference type="ChEBI" id="CHEBI:29986"/>
        <dbReference type="ChEBI" id="CHEBI:30616"/>
        <dbReference type="ChEBI" id="CHEBI:43474"/>
        <dbReference type="ChEBI" id="CHEBI:83898"/>
        <dbReference type="ChEBI" id="CHEBI:83900"/>
        <dbReference type="ChEBI" id="CHEBI:456216"/>
        <dbReference type="EC" id="6.3.2.9"/>
    </reaction>
</comment>
<dbReference type="Pfam" id="PF02875">
    <property type="entry name" value="Mur_ligase_C"/>
    <property type="match status" value="1"/>
</dbReference>
<dbReference type="SUPFAM" id="SSF51984">
    <property type="entry name" value="MurCD N-terminal domain"/>
    <property type="match status" value="1"/>
</dbReference>
<keyword evidence="5 7" id="KW-0547">Nucleotide-binding</keyword>
<organism evidence="11 12">
    <name type="scientific">Porphyromonas macacae</name>
    <dbReference type="NCBI Taxonomy" id="28115"/>
    <lineage>
        <taxon>Bacteria</taxon>
        <taxon>Pseudomonadati</taxon>
        <taxon>Bacteroidota</taxon>
        <taxon>Bacteroidia</taxon>
        <taxon>Bacteroidales</taxon>
        <taxon>Porphyromonadaceae</taxon>
        <taxon>Porphyromonas</taxon>
    </lineage>
</organism>
<evidence type="ECO:0000313" key="11">
    <source>
        <dbReference type="EMBL" id="SUB77552.1"/>
    </source>
</evidence>
<dbReference type="SUPFAM" id="SSF53623">
    <property type="entry name" value="MurD-like peptide ligases, catalytic domain"/>
    <property type="match status" value="1"/>
</dbReference>
<proteinExistence type="inferred from homology"/>
<dbReference type="RefSeq" id="WP_018360113.1">
    <property type="nucleotide sequence ID" value="NZ_UGTI01000001.1"/>
</dbReference>
<dbReference type="NCBIfam" id="TIGR01087">
    <property type="entry name" value="murD"/>
    <property type="match status" value="1"/>
</dbReference>
<keyword evidence="7 8" id="KW-0132">Cell division</keyword>
<reference evidence="11 12" key="1">
    <citation type="submission" date="2018-06" db="EMBL/GenBank/DDBJ databases">
        <authorList>
            <consortium name="Pathogen Informatics"/>
            <person name="Doyle S."/>
        </authorList>
    </citation>
    <scope>NUCLEOTIDE SEQUENCE [LARGE SCALE GENOMIC DNA]</scope>
    <source>
        <strain evidence="11 12">NCTC13100</strain>
    </source>
</reference>
<keyword evidence="6 7" id="KW-0067">ATP-binding</keyword>
<feature type="domain" description="Mur ligase C-terminal" evidence="9">
    <location>
        <begin position="313"/>
        <end position="426"/>
    </location>
</feature>
<evidence type="ECO:0000256" key="8">
    <source>
        <dbReference type="RuleBase" id="RU003664"/>
    </source>
</evidence>
<dbReference type="GO" id="GO:0005524">
    <property type="term" value="F:ATP binding"/>
    <property type="evidence" value="ECO:0007669"/>
    <property type="project" value="UniProtKB-UniRule"/>
</dbReference>
<dbReference type="GO" id="GO:0009252">
    <property type="term" value="P:peptidoglycan biosynthetic process"/>
    <property type="evidence" value="ECO:0007669"/>
    <property type="project" value="UniProtKB-UniRule"/>
</dbReference>
<dbReference type="EC" id="6.3.2.9" evidence="7 8"/>
<evidence type="ECO:0000256" key="5">
    <source>
        <dbReference type="ARBA" id="ARBA00022741"/>
    </source>
</evidence>
<dbReference type="InterPro" id="IPR036615">
    <property type="entry name" value="Mur_ligase_C_dom_sf"/>
</dbReference>
<dbReference type="Gene3D" id="3.90.190.20">
    <property type="entry name" value="Mur ligase, C-terminal domain"/>
    <property type="match status" value="1"/>
</dbReference>
<gene>
    <name evidence="7 11" type="primary">murD</name>
    <name evidence="11" type="ORF">NCTC13100_00677</name>
</gene>
<keyword evidence="7 8" id="KW-0131">Cell cycle</keyword>